<evidence type="ECO:0000256" key="1">
    <source>
        <dbReference type="SAM" id="Phobius"/>
    </source>
</evidence>
<dbReference type="EMBL" id="KZ348273">
    <property type="protein sequence ID" value="PIO66425.1"/>
    <property type="molecule type" value="Genomic_DNA"/>
</dbReference>
<accession>A0A2G9U8C1</accession>
<keyword evidence="1" id="KW-0472">Membrane</keyword>
<evidence type="ECO:0000313" key="3">
    <source>
        <dbReference type="Proteomes" id="UP000230423"/>
    </source>
</evidence>
<reference evidence="2 3" key="1">
    <citation type="submission" date="2015-09" db="EMBL/GenBank/DDBJ databases">
        <title>Draft genome of the parasitic nematode Teladorsagia circumcincta isolate WARC Sus (inbred).</title>
        <authorList>
            <person name="Mitreva M."/>
        </authorList>
    </citation>
    <scope>NUCLEOTIDE SEQUENCE [LARGE SCALE GENOMIC DNA]</scope>
    <source>
        <strain evidence="2 3">S</strain>
    </source>
</reference>
<keyword evidence="1" id="KW-0812">Transmembrane</keyword>
<organism evidence="2 3">
    <name type="scientific">Teladorsagia circumcincta</name>
    <name type="common">Brown stomach worm</name>
    <name type="synonym">Ostertagia circumcincta</name>
    <dbReference type="NCBI Taxonomy" id="45464"/>
    <lineage>
        <taxon>Eukaryota</taxon>
        <taxon>Metazoa</taxon>
        <taxon>Ecdysozoa</taxon>
        <taxon>Nematoda</taxon>
        <taxon>Chromadorea</taxon>
        <taxon>Rhabditida</taxon>
        <taxon>Rhabditina</taxon>
        <taxon>Rhabditomorpha</taxon>
        <taxon>Strongyloidea</taxon>
        <taxon>Trichostrongylidae</taxon>
        <taxon>Teladorsagia</taxon>
    </lineage>
</organism>
<feature type="transmembrane region" description="Helical" evidence="1">
    <location>
        <begin position="24"/>
        <end position="42"/>
    </location>
</feature>
<keyword evidence="3" id="KW-1185">Reference proteome</keyword>
<proteinExistence type="predicted"/>
<sequence>MLCFTHSPRTLLCTRRQCYQVRQFRVLILILALFSAISHSQHTVRDAYSGKDLIVNASYHGENGYEENNSTNLMSNTSSSKDNNSFMTSVGALTIRLGSMYLFVVSSFMISYYDY</sequence>
<keyword evidence="1" id="KW-1133">Transmembrane helix</keyword>
<feature type="transmembrane region" description="Helical" evidence="1">
    <location>
        <begin position="93"/>
        <end position="113"/>
    </location>
</feature>
<evidence type="ECO:0000313" key="2">
    <source>
        <dbReference type="EMBL" id="PIO66425.1"/>
    </source>
</evidence>
<dbReference type="Proteomes" id="UP000230423">
    <property type="component" value="Unassembled WGS sequence"/>
</dbReference>
<gene>
    <name evidence="2" type="ORF">TELCIR_11861</name>
</gene>
<name>A0A2G9U8C1_TELCI</name>
<protein>
    <submittedName>
        <fullName evidence="2">Uncharacterized protein</fullName>
    </submittedName>
</protein>
<dbReference type="AlphaFoldDB" id="A0A2G9U8C1"/>